<dbReference type="InterPro" id="IPR012657">
    <property type="entry name" value="23S_rRNA-intervening_sequence"/>
</dbReference>
<dbReference type="PANTHER" id="PTHR38471">
    <property type="entry name" value="FOUR HELIX BUNDLE PROTEIN"/>
    <property type="match status" value="1"/>
</dbReference>
<dbReference type="Gene3D" id="1.20.1440.60">
    <property type="entry name" value="23S rRNA-intervening sequence"/>
    <property type="match status" value="1"/>
</dbReference>
<dbReference type="CDD" id="cd16377">
    <property type="entry name" value="23S_rRNA_IVP_like"/>
    <property type="match status" value="1"/>
</dbReference>
<dbReference type="EMBL" id="JANSUY010000002">
    <property type="protein sequence ID" value="MCR9014378.1"/>
    <property type="molecule type" value="Genomic_DNA"/>
</dbReference>
<protein>
    <submittedName>
        <fullName evidence="1">Four helix bundle protein</fullName>
    </submittedName>
</protein>
<dbReference type="SUPFAM" id="SSF158446">
    <property type="entry name" value="IVS-encoded protein-like"/>
    <property type="match status" value="1"/>
</dbReference>
<keyword evidence="2" id="KW-1185">Reference proteome</keyword>
<dbReference type="InterPro" id="IPR036583">
    <property type="entry name" value="23S_rRNA_IVS_sf"/>
</dbReference>
<reference evidence="1" key="1">
    <citation type="submission" date="2022-08" db="EMBL/GenBank/DDBJ databases">
        <authorList>
            <person name="Zhang D."/>
        </authorList>
    </citation>
    <scope>NUCLEOTIDE SEQUENCE</scope>
    <source>
        <strain evidence="1">XJ19-11</strain>
    </source>
</reference>
<comment type="caution">
    <text evidence="1">The sequence shown here is derived from an EMBL/GenBank/DDBJ whole genome shotgun (WGS) entry which is preliminary data.</text>
</comment>
<evidence type="ECO:0000313" key="1">
    <source>
        <dbReference type="EMBL" id="MCR9014378.1"/>
    </source>
</evidence>
<dbReference type="PANTHER" id="PTHR38471:SF2">
    <property type="entry name" value="FOUR HELIX BUNDLE PROTEIN"/>
    <property type="match status" value="1"/>
</dbReference>
<evidence type="ECO:0000313" key="2">
    <source>
        <dbReference type="Proteomes" id="UP001142175"/>
    </source>
</evidence>
<proteinExistence type="predicted"/>
<dbReference type="Pfam" id="PF05635">
    <property type="entry name" value="23S_rRNA_IVP"/>
    <property type="match status" value="1"/>
</dbReference>
<sequence length="120" mass="13417">MHNFKDLKVWQKSVDLAVKIYKSTALFPNEEKFGMTSQMRRAGVSIPSNIAEGSAKTSKNSFANSLEISLGESFELETQIEISRRVGLMSENLSSEINEDIVEIQKMIMGLKTSLDRQGT</sequence>
<dbReference type="AlphaFoldDB" id="A0A9X2P2M2"/>
<name>A0A9X2P2M2_9BACT</name>
<dbReference type="NCBIfam" id="TIGR02436">
    <property type="entry name" value="four helix bundle protein"/>
    <property type="match status" value="1"/>
</dbReference>
<accession>A0A9X2P2M2</accession>
<organism evidence="1 2">
    <name type="scientific">Aquiflexum gelatinilyticum</name>
    <dbReference type="NCBI Taxonomy" id="2961943"/>
    <lineage>
        <taxon>Bacteria</taxon>
        <taxon>Pseudomonadati</taxon>
        <taxon>Bacteroidota</taxon>
        <taxon>Cytophagia</taxon>
        <taxon>Cytophagales</taxon>
        <taxon>Cyclobacteriaceae</taxon>
        <taxon>Aquiflexum</taxon>
    </lineage>
</organism>
<dbReference type="RefSeq" id="WP_258422258.1">
    <property type="nucleotide sequence ID" value="NZ_JANSUY010000002.1"/>
</dbReference>
<dbReference type="Proteomes" id="UP001142175">
    <property type="component" value="Unassembled WGS sequence"/>
</dbReference>
<gene>
    <name evidence="1" type="ORF">NU887_04985</name>
</gene>